<dbReference type="EMBL" id="VBOT01000080">
    <property type="protein sequence ID" value="TMQ51137.1"/>
    <property type="molecule type" value="Genomic_DNA"/>
</dbReference>
<dbReference type="Pfam" id="PF00670">
    <property type="entry name" value="AdoHcyase_NAD"/>
    <property type="match status" value="1"/>
</dbReference>
<feature type="binding site" evidence="5 7">
    <location>
        <begin position="298"/>
        <end position="300"/>
    </location>
    <ligand>
        <name>NAD(+)</name>
        <dbReference type="ChEBI" id="CHEBI:57540"/>
    </ligand>
</feature>
<dbReference type="SUPFAM" id="SSF51735">
    <property type="entry name" value="NAD(P)-binding Rossmann-fold domains"/>
    <property type="match status" value="1"/>
</dbReference>
<evidence type="ECO:0000313" key="12">
    <source>
        <dbReference type="Proteomes" id="UP000320184"/>
    </source>
</evidence>
<name>A0A538SIE2_UNCEI</name>
<dbReference type="NCBIfam" id="TIGR00936">
    <property type="entry name" value="ahcY"/>
    <property type="match status" value="1"/>
</dbReference>
<dbReference type="InterPro" id="IPR036291">
    <property type="entry name" value="NAD(P)-bd_dom_sf"/>
</dbReference>
<evidence type="ECO:0000256" key="8">
    <source>
        <dbReference type="RuleBase" id="RU000548"/>
    </source>
</evidence>
<sequence length="423" mass="46480">MNGGVAAGDVKDLKLVREGRRRIEWADRHMPVLRAIRARFARERPLRGTRIAACLHVTTETANLARTLQAGGAEVYLCGSNPLSTQDDVAAALVAHYGIATFAIKGEDHKTYYSHIVSCIEARPHVTMDDGCDLVTVLHTKMKSHLRGVFAGTEETSTGVTRLRAMAAHKVLRYPVIAINDADTKHLFDNRYGTGQSTMDGVLRCTNMLIAGSTVVIAGYGWCGRGVATRAKGLGATVLVTEIDPVRALEAAMDGFQVVAMAEAAPRGDLFVTLTGNKSVLRREHFLAMKDGAIVANSGHFNVEIDIPALERLSGSKRAARPLVDEYRLRTGRRIYLLGEGRLINLAAAEGHPAMVMDMSFANQSLSVEYLRKKAKTLKKEVHKVPDFIDQQVARLKLRSMDIQIDTLTPEQDRYMRTWSEGT</sequence>
<feature type="binding site" evidence="5 6">
    <location>
        <position position="58"/>
    </location>
    <ligand>
        <name>substrate</name>
    </ligand>
</feature>
<dbReference type="PIRSF" id="PIRSF001109">
    <property type="entry name" value="Ad_hcy_hydrolase"/>
    <property type="match status" value="1"/>
</dbReference>
<evidence type="ECO:0000313" key="11">
    <source>
        <dbReference type="EMBL" id="TMQ51137.1"/>
    </source>
</evidence>
<dbReference type="CDD" id="cd00401">
    <property type="entry name" value="SAHH"/>
    <property type="match status" value="1"/>
</dbReference>
<evidence type="ECO:0000256" key="2">
    <source>
        <dbReference type="ARBA" id="ARBA00022563"/>
    </source>
</evidence>
<keyword evidence="4 5" id="KW-0520">NAD</keyword>
<dbReference type="HAMAP" id="MF_00563">
    <property type="entry name" value="AdoHcyase"/>
    <property type="match status" value="1"/>
</dbReference>
<dbReference type="SUPFAM" id="SSF52283">
    <property type="entry name" value="Formate/glycerate dehydrogenase catalytic domain-like"/>
    <property type="match status" value="1"/>
</dbReference>
<evidence type="ECO:0000256" key="6">
    <source>
        <dbReference type="PIRSR" id="PIRSR001109-1"/>
    </source>
</evidence>
<gene>
    <name evidence="5" type="primary">ahcY</name>
    <name evidence="11" type="ORF">E6K73_06600</name>
</gene>
<comment type="similarity">
    <text evidence="1 5 9">Belongs to the adenosylhomocysteinase family.</text>
</comment>
<dbReference type="SMART" id="SM00996">
    <property type="entry name" value="AdoHcyase"/>
    <property type="match status" value="1"/>
</dbReference>
<comment type="cofactor">
    <cofactor evidence="5 7 8">
        <name>NAD(+)</name>
        <dbReference type="ChEBI" id="CHEBI:57540"/>
    </cofactor>
    <text evidence="5 7 8">Binds 1 NAD(+) per subunit.</text>
</comment>
<keyword evidence="3 5" id="KW-0378">Hydrolase</keyword>
<comment type="caution">
    <text evidence="5">Lacks conserved residue(s) required for the propagation of feature annotation.</text>
</comment>
<dbReference type="PROSITE" id="PS00739">
    <property type="entry name" value="ADOHCYASE_2"/>
    <property type="match status" value="1"/>
</dbReference>
<dbReference type="PANTHER" id="PTHR23420">
    <property type="entry name" value="ADENOSYLHOMOCYSTEINASE"/>
    <property type="match status" value="1"/>
</dbReference>
<dbReference type="InterPro" id="IPR000043">
    <property type="entry name" value="Adenosylhomocysteinase-like"/>
</dbReference>
<feature type="binding site" evidence="5 6">
    <location>
        <position position="189"/>
    </location>
    <ligand>
        <name>substrate</name>
    </ligand>
</feature>
<dbReference type="GO" id="GO:0005829">
    <property type="term" value="C:cytosol"/>
    <property type="evidence" value="ECO:0007669"/>
    <property type="project" value="TreeGrafter"/>
</dbReference>
<feature type="binding site" evidence="5 7">
    <location>
        <position position="345"/>
    </location>
    <ligand>
        <name>NAD(+)</name>
        <dbReference type="ChEBI" id="CHEBI:57540"/>
    </ligand>
</feature>
<dbReference type="GO" id="GO:0071269">
    <property type="term" value="P:L-homocysteine biosynthetic process"/>
    <property type="evidence" value="ECO:0007669"/>
    <property type="project" value="UniProtKB-UniRule"/>
</dbReference>
<dbReference type="InterPro" id="IPR042172">
    <property type="entry name" value="Adenosylhomocyst_ase-like_sf"/>
</dbReference>
<feature type="domain" description="S-adenosyl-L-homocysteine hydrolase NAD binding" evidence="10">
    <location>
        <begin position="190"/>
        <end position="351"/>
    </location>
</feature>
<dbReference type="NCBIfam" id="NF004005">
    <property type="entry name" value="PRK05476.2-3"/>
    <property type="match status" value="1"/>
</dbReference>
<dbReference type="SMART" id="SM00997">
    <property type="entry name" value="AdoHcyase_NAD"/>
    <property type="match status" value="1"/>
</dbReference>
<dbReference type="EC" id="3.13.2.1" evidence="5"/>
<comment type="caution">
    <text evidence="11">The sequence shown here is derived from an EMBL/GenBank/DDBJ whole genome shotgun (WGS) entry which is preliminary data.</text>
</comment>
<dbReference type="GO" id="GO:0004013">
    <property type="term" value="F:adenosylhomocysteinase activity"/>
    <property type="evidence" value="ECO:0007669"/>
    <property type="project" value="UniProtKB-UniRule"/>
</dbReference>
<dbReference type="Gene3D" id="3.40.50.720">
    <property type="entry name" value="NAD(P)-binding Rossmann-like Domain"/>
    <property type="match status" value="1"/>
</dbReference>
<feature type="binding site" evidence="5">
    <location>
        <position position="277"/>
    </location>
    <ligand>
        <name>NAD(+)</name>
        <dbReference type="ChEBI" id="CHEBI:57540"/>
    </ligand>
</feature>
<feature type="binding site" evidence="5 7">
    <location>
        <position position="242"/>
    </location>
    <ligand>
        <name>NAD(+)</name>
        <dbReference type="ChEBI" id="CHEBI:57540"/>
    </ligand>
</feature>
<comment type="function">
    <text evidence="5">May play a key role in the regulation of the intracellular concentration of adenosylhomocysteine.</text>
</comment>
<dbReference type="PROSITE" id="PS00738">
    <property type="entry name" value="ADOHCYASE_1"/>
    <property type="match status" value="1"/>
</dbReference>
<proteinExistence type="inferred from homology"/>
<feature type="binding site" evidence="7">
    <location>
        <begin position="156"/>
        <end position="158"/>
    </location>
    <ligand>
        <name>NAD(+)</name>
        <dbReference type="ChEBI" id="CHEBI:57540"/>
    </ligand>
</feature>
<dbReference type="AlphaFoldDB" id="A0A538SIE2"/>
<keyword evidence="2 5" id="KW-0554">One-carbon metabolism</keyword>
<dbReference type="PANTHER" id="PTHR23420:SF0">
    <property type="entry name" value="ADENOSYLHOMOCYSTEINASE"/>
    <property type="match status" value="1"/>
</dbReference>
<feature type="binding site" evidence="5">
    <location>
        <position position="190"/>
    </location>
    <ligand>
        <name>NAD(+)</name>
        <dbReference type="ChEBI" id="CHEBI:57540"/>
    </ligand>
</feature>
<feature type="binding site" evidence="7">
    <location>
        <position position="352"/>
    </location>
    <ligand>
        <name>NAD(+)</name>
        <dbReference type="ChEBI" id="CHEBI:57540"/>
    </ligand>
</feature>
<accession>A0A538SIE2</accession>
<evidence type="ECO:0000256" key="9">
    <source>
        <dbReference type="RuleBase" id="RU004166"/>
    </source>
</evidence>
<evidence type="ECO:0000256" key="1">
    <source>
        <dbReference type="ARBA" id="ARBA00007122"/>
    </source>
</evidence>
<dbReference type="GO" id="GO:0033353">
    <property type="term" value="P:S-adenosylmethionine cycle"/>
    <property type="evidence" value="ECO:0007669"/>
    <property type="project" value="TreeGrafter"/>
</dbReference>
<feature type="binding site" evidence="5 6">
    <location>
        <position position="155"/>
    </location>
    <ligand>
        <name>substrate</name>
    </ligand>
</feature>
<comment type="subcellular location">
    <subcellularLocation>
        <location evidence="5">Cytoplasm</location>
    </subcellularLocation>
</comment>
<evidence type="ECO:0000256" key="7">
    <source>
        <dbReference type="PIRSR" id="PIRSR001109-2"/>
    </source>
</evidence>
<feature type="binding site" evidence="5 6">
    <location>
        <position position="130"/>
    </location>
    <ligand>
        <name>substrate</name>
    </ligand>
</feature>
<dbReference type="InterPro" id="IPR020082">
    <property type="entry name" value="S-Ado-L-homoCys_hydrolase_CS"/>
</dbReference>
<comment type="catalytic activity">
    <reaction evidence="5 8">
        <text>S-adenosyl-L-homocysteine + H2O = L-homocysteine + adenosine</text>
        <dbReference type="Rhea" id="RHEA:21708"/>
        <dbReference type="ChEBI" id="CHEBI:15377"/>
        <dbReference type="ChEBI" id="CHEBI:16335"/>
        <dbReference type="ChEBI" id="CHEBI:57856"/>
        <dbReference type="ChEBI" id="CHEBI:58199"/>
        <dbReference type="EC" id="3.13.2.1"/>
    </reaction>
</comment>
<evidence type="ECO:0000256" key="4">
    <source>
        <dbReference type="ARBA" id="ARBA00023027"/>
    </source>
</evidence>
<dbReference type="FunFam" id="3.40.50.720:FF:000004">
    <property type="entry name" value="Adenosylhomocysteinase"/>
    <property type="match status" value="1"/>
</dbReference>
<protein>
    <recommendedName>
        <fullName evidence="5">Adenosylhomocysteinase</fullName>
        <ecNumber evidence="5">3.13.2.1</ecNumber>
    </recommendedName>
    <alternativeName>
        <fullName evidence="5">S-adenosyl-L-homocysteine hydrolase</fullName>
        <shortName evidence="5">AdoHcyase</shortName>
    </alternativeName>
</protein>
<dbReference type="InterPro" id="IPR015878">
    <property type="entry name" value="Ado_hCys_hydrolase_NAD-bd"/>
</dbReference>
<feature type="binding site" evidence="5">
    <location>
        <begin position="219"/>
        <end position="224"/>
    </location>
    <ligand>
        <name>NAD(+)</name>
        <dbReference type="ChEBI" id="CHEBI:57540"/>
    </ligand>
</feature>
<feature type="binding site" evidence="7">
    <location>
        <begin position="221"/>
        <end position="226"/>
    </location>
    <ligand>
        <name>NAD(+)</name>
        <dbReference type="ChEBI" id="CHEBI:57540"/>
    </ligand>
</feature>
<evidence type="ECO:0000259" key="10">
    <source>
        <dbReference type="SMART" id="SM00997"/>
    </source>
</evidence>
<organism evidence="11 12">
    <name type="scientific">Eiseniibacteriota bacterium</name>
    <dbReference type="NCBI Taxonomy" id="2212470"/>
    <lineage>
        <taxon>Bacteria</taxon>
        <taxon>Candidatus Eiseniibacteriota</taxon>
    </lineage>
</organism>
<feature type="binding site" evidence="5 6">
    <location>
        <position position="185"/>
    </location>
    <ligand>
        <name>substrate</name>
    </ligand>
</feature>
<dbReference type="UniPathway" id="UPA00314">
    <property type="reaction ID" value="UER00076"/>
</dbReference>
<dbReference type="Proteomes" id="UP000320184">
    <property type="component" value="Unassembled WGS sequence"/>
</dbReference>
<evidence type="ECO:0000256" key="3">
    <source>
        <dbReference type="ARBA" id="ARBA00022801"/>
    </source>
</evidence>
<keyword evidence="5" id="KW-0963">Cytoplasm</keyword>
<dbReference type="Gene3D" id="3.40.50.1480">
    <property type="entry name" value="Adenosylhomocysteinase-like"/>
    <property type="match status" value="1"/>
</dbReference>
<reference evidence="11 12" key="1">
    <citation type="journal article" date="2019" name="Nat. Microbiol.">
        <title>Mediterranean grassland soil C-N compound turnover is dependent on rainfall and depth, and is mediated by genomically divergent microorganisms.</title>
        <authorList>
            <person name="Diamond S."/>
            <person name="Andeer P.F."/>
            <person name="Li Z."/>
            <person name="Crits-Christoph A."/>
            <person name="Burstein D."/>
            <person name="Anantharaman K."/>
            <person name="Lane K.R."/>
            <person name="Thomas B.C."/>
            <person name="Pan C."/>
            <person name="Northen T.R."/>
            <person name="Banfield J.F."/>
        </authorList>
    </citation>
    <scope>NUCLEOTIDE SEQUENCE [LARGE SCALE GENOMIC DNA]</scope>
    <source>
        <strain evidence="11">WS_3</strain>
    </source>
</reference>
<dbReference type="GO" id="GO:0006730">
    <property type="term" value="P:one-carbon metabolic process"/>
    <property type="evidence" value="ECO:0007669"/>
    <property type="project" value="UniProtKB-UniRule"/>
</dbReference>
<comment type="pathway">
    <text evidence="5 8">Amino-acid biosynthesis; L-homocysteine biosynthesis; L-homocysteine from S-adenosyl-L-homocysteine: step 1/1.</text>
</comment>
<evidence type="ECO:0000256" key="5">
    <source>
        <dbReference type="HAMAP-Rule" id="MF_00563"/>
    </source>
</evidence>
<dbReference type="Pfam" id="PF05221">
    <property type="entry name" value="AdoHcyase"/>
    <property type="match status" value="1"/>
</dbReference>